<feature type="region of interest" description="Disordered" evidence="2">
    <location>
        <begin position="68"/>
        <end position="103"/>
    </location>
</feature>
<keyword evidence="3" id="KW-1133">Transmembrane helix</keyword>
<reference evidence="4 5" key="1">
    <citation type="journal article" date="2013" name="Genome Announc.">
        <title>Draft Genome Sequence of Rhodococcus ruber Strain BKS 20-38.</title>
        <authorList>
            <person name="Bala M."/>
            <person name="Kumar S."/>
            <person name="Raghava G.P."/>
            <person name="Mayilraj S."/>
        </authorList>
    </citation>
    <scope>NUCLEOTIDE SEQUENCE [LARGE SCALE GENOMIC DNA]</scope>
    <source>
        <strain evidence="4 5">BKS 20-38</strain>
    </source>
</reference>
<feature type="transmembrane region" description="Helical" evidence="3">
    <location>
        <begin position="634"/>
        <end position="653"/>
    </location>
</feature>
<dbReference type="Gene3D" id="3.90.1720.10">
    <property type="entry name" value="endopeptidase domain like (from Nostoc punctiforme)"/>
    <property type="match status" value="1"/>
</dbReference>
<evidence type="ECO:0000256" key="2">
    <source>
        <dbReference type="SAM" id="MobiDB-lite"/>
    </source>
</evidence>
<dbReference type="Proteomes" id="UP000011731">
    <property type="component" value="Unassembled WGS sequence"/>
</dbReference>
<sequence length="1934" mass="200050">MTSPSGSIGIGVSIDADDLTSEITRAVQSAMSDVLRSVRTGMGQVEGALGGIDTSGFADIARAAREAAEQADRAARDTASSVSRTSQQIEQSTTSAARSANTALSRIDASSLSRIASGADDAMDHLRQLDRWQLQALTAEVNRAGQNLGQEIGAGASHAERSLGRLDAAGLENLLRSINDVTREMNGATDETEQLSSRFEGLGSRGDGLVKNLAGVAAGVAGVGAAMDTVGAAIEQADLNNKLAAQLNLDPAESEKAGRIAGMLYAGAYGESMEQVNDAVGAVVSSLGNLTDTSEGEIQSLTTKALDLSAAFGVDVAQSAQTANNLIRNGLAKDGAEAFDLITASMQTVPAQMRDEIFPVMDEYSTYFQSIGLSGTEAMGLITNAAQGGAIGMDKAGDAIKEFGIRATDIGDKGAVEAMESMGLNATDMANALLAGGDTARDAFQQIVTGLQGITDPAEQASAAVALFGTPLEDLDKAKIPGFLAGLSNADSALGDVTGRAEAMGETLNSGPGVALETFKRTLQQSLVDGLGSTVQYFQENEGVAKALAVALGALATAYVGMRVASAASAIALGVHTAATGGNTAALAANRLAMGAAAVASGVMRVGQLAGAAATGVATAAQWAFNAALSANPITLIVIAIAGLVAGLVAFFTKTELGRELWSSFIEFLASSWETVKGAFQAAWEFISPILSGIWDFVSNVLVGAFNTLVSVVTTVFDAIGAVISYVWNSVVMPVFNVWQTVIMGIIVPILMFLWNSVVVPVFQGIGNIIKTVWDTVISVVFAAIKVGIDALGAAANWLWNTVFVPVWNGIGAAISFVWNTIILPVFDAIRAGMDGVGAAASWLWNNVITPVWNGIGDTIRWVIDNVITPAWEGMKSGLQAVGDFFSTVVTGIGNVWNGLRNLLAKPINFLIGTVYNEGIRKAWNKIGEFIPGLVTAPELPTIPEYRTGGALRGPGTGTSDDILMWGSNGEHMVTAAEVLAAGGHGVLYAIRDMIARGIPFSWDNGRVISTIGEGNLSRYGTAVQRKGLGNVDPEGLFNPLLAPKYKDGGAIELEPWMLQLAKGHRFAQAQHGKPYQWAGPTGPGSSFDCSGFMGSIAAEILGGDPWRRYWATASFAGYPTVGPQGFTKGLGAGFTIGVTDDPGGPGGGHTAGVLGEVPGMFGVARVESGGAIGDVHYGAGPDVRSFAGVYTLPIGANGFFQPGEGLSVGPTPEEQRSFLGEKVHDVLTAITDPIKGAIVGAVGSPPPHWRSVPPKYLDAGADAVADGTDAVIDGLGDMLSPAWTAAKGLGSSLLDTLNPFDSGGLAFGKGFLPKNVIAPERVLSPEQTKLFEILVTSLQALANGDYDGGLSRVGIQEDHPFVDAALTMQEVAASVDALVNRGDYDGTMSRFGVQEDHPLIDAVLTMREVATSVDALVAKGDYDGTLSRFGIQEDDPVVDAVLTMRDTALAVQDVAGSVGTLVEKGDYDGTLSSYGIQEDHPVIDAILDVRDTVVEALGSSASKVAGDIVAAMAPTPKDLAEKIDPDMLRFMQDTQAQLTEQGEIISETSELAKRNESSTALVVAEQYRQIEKQLVEVTNRLTGGVLGPVVQSAMQSALGLVEKALEASTGDITAAQDKTTEAVKDIDVLGGSTDPAPPFGAPGSAFDFATELSNAVVSVTDTASQAIMQVGMDIAKAALQQQKSTVDNSRGVLGDENNSGGFLVDTIVRLTGVEIQIRDTIYAVADEIKKFRGEQFQTFDETGALLSDTASLLERSASSTDLVIAEQNRINRELIKAVLRYLMLNVVLPILMALMTAMITVAVTAIGAAIGAAIGGPIGLALGAALGGIIGLALSAAAAAVIGGIGLGAGAAIDSFDQGGIANGIGVLPKNTVQPERVLSPRQTASFERLVDVLDGSGLSGGGSRTVQIGSMNVHGMQAAETTSDKLLSLLNS</sequence>
<evidence type="ECO:0000256" key="1">
    <source>
        <dbReference type="SAM" id="Coils"/>
    </source>
</evidence>
<keyword evidence="3" id="KW-0812">Transmembrane</keyword>
<evidence type="ECO:0000256" key="3">
    <source>
        <dbReference type="SAM" id="Phobius"/>
    </source>
</evidence>
<proteinExistence type="predicted"/>
<dbReference type="PATRIC" id="fig|1278076.4.peg.4888"/>
<keyword evidence="3" id="KW-0472">Membrane</keyword>
<evidence type="ECO:0008006" key="6">
    <source>
        <dbReference type="Google" id="ProtNLM"/>
    </source>
</evidence>
<feature type="transmembrane region" description="Helical" evidence="3">
    <location>
        <begin position="776"/>
        <end position="800"/>
    </location>
</feature>
<feature type="transmembrane region" description="Helical" evidence="3">
    <location>
        <begin position="701"/>
        <end position="726"/>
    </location>
</feature>
<evidence type="ECO:0000313" key="5">
    <source>
        <dbReference type="Proteomes" id="UP000011731"/>
    </source>
</evidence>
<feature type="transmembrane region" description="Helical" evidence="3">
    <location>
        <begin position="806"/>
        <end position="827"/>
    </location>
</feature>
<protein>
    <recommendedName>
        <fullName evidence="6">Phage tail tape measure protein domain-containing protein</fullName>
    </recommendedName>
</protein>
<feature type="coiled-coil region" evidence="1">
    <location>
        <begin position="171"/>
        <end position="198"/>
    </location>
</feature>
<feature type="compositionally biased region" description="Low complexity" evidence="2">
    <location>
        <begin position="92"/>
        <end position="103"/>
    </location>
</feature>
<dbReference type="RefSeq" id="WP_003938833.1">
    <property type="nucleotide sequence ID" value="NZ_AOEX01000093.1"/>
</dbReference>
<gene>
    <name evidence="4" type="ORF">G352_23861</name>
</gene>
<keyword evidence="1" id="KW-0175">Coiled coil</keyword>
<evidence type="ECO:0000313" key="4">
    <source>
        <dbReference type="EMBL" id="EME53730.1"/>
    </source>
</evidence>
<feature type="transmembrane region" description="Helical" evidence="3">
    <location>
        <begin position="1782"/>
        <end position="1815"/>
    </location>
</feature>
<feature type="transmembrane region" description="Helical" evidence="3">
    <location>
        <begin position="1821"/>
        <end position="1848"/>
    </location>
</feature>
<feature type="transmembrane region" description="Helical" evidence="3">
    <location>
        <begin position="738"/>
        <end position="764"/>
    </location>
</feature>
<name>M2XX01_9NOCA</name>
<comment type="caution">
    <text evidence="4">The sequence shown here is derived from an EMBL/GenBank/DDBJ whole genome shotgun (WGS) entry which is preliminary data.</text>
</comment>
<accession>M2XX01</accession>
<feature type="compositionally biased region" description="Polar residues" evidence="2">
    <location>
        <begin position="80"/>
        <end position="91"/>
    </location>
</feature>
<dbReference type="EMBL" id="AOEX01000093">
    <property type="protein sequence ID" value="EME53730.1"/>
    <property type="molecule type" value="Genomic_DNA"/>
</dbReference>
<organism evidence="4 5">
    <name type="scientific">Rhodococcus ruber BKS 20-38</name>
    <dbReference type="NCBI Taxonomy" id="1278076"/>
    <lineage>
        <taxon>Bacteria</taxon>
        <taxon>Bacillati</taxon>
        <taxon>Actinomycetota</taxon>
        <taxon>Actinomycetes</taxon>
        <taxon>Mycobacteriales</taxon>
        <taxon>Nocardiaceae</taxon>
        <taxon>Rhodococcus</taxon>
    </lineage>
</organism>
<keyword evidence="5" id="KW-1185">Reference proteome</keyword>